<feature type="compositionally biased region" description="Basic and acidic residues" evidence="1">
    <location>
        <begin position="138"/>
        <end position="147"/>
    </location>
</feature>
<name>A0AAV5LWY6_9ROSI</name>
<gene>
    <name evidence="2" type="ORF">SLEP1_g48867</name>
</gene>
<protein>
    <submittedName>
        <fullName evidence="2">Uncharacterized protein</fullName>
    </submittedName>
</protein>
<dbReference type="AlphaFoldDB" id="A0AAV5LWY6"/>
<dbReference type="Proteomes" id="UP001054252">
    <property type="component" value="Unassembled WGS sequence"/>
</dbReference>
<keyword evidence="3" id="KW-1185">Reference proteome</keyword>
<feature type="region of interest" description="Disordered" evidence="1">
    <location>
        <begin position="117"/>
        <end position="158"/>
    </location>
</feature>
<evidence type="ECO:0000256" key="1">
    <source>
        <dbReference type="SAM" id="MobiDB-lite"/>
    </source>
</evidence>
<dbReference type="EMBL" id="BPVZ01000149">
    <property type="protein sequence ID" value="GKV41319.1"/>
    <property type="molecule type" value="Genomic_DNA"/>
</dbReference>
<reference evidence="2 3" key="1">
    <citation type="journal article" date="2021" name="Commun. Biol.">
        <title>The genome of Shorea leprosula (Dipterocarpaceae) highlights the ecological relevance of drought in aseasonal tropical rainforests.</title>
        <authorList>
            <person name="Ng K.K.S."/>
            <person name="Kobayashi M.J."/>
            <person name="Fawcett J.A."/>
            <person name="Hatakeyama M."/>
            <person name="Paape T."/>
            <person name="Ng C.H."/>
            <person name="Ang C.C."/>
            <person name="Tnah L.H."/>
            <person name="Lee C.T."/>
            <person name="Nishiyama T."/>
            <person name="Sese J."/>
            <person name="O'Brien M.J."/>
            <person name="Copetti D."/>
            <person name="Mohd Noor M.I."/>
            <person name="Ong R.C."/>
            <person name="Putra M."/>
            <person name="Sireger I.Z."/>
            <person name="Indrioko S."/>
            <person name="Kosugi Y."/>
            <person name="Izuno A."/>
            <person name="Isagi Y."/>
            <person name="Lee S.L."/>
            <person name="Shimizu K.K."/>
        </authorList>
    </citation>
    <scope>NUCLEOTIDE SEQUENCE [LARGE SCALE GENOMIC DNA]</scope>
    <source>
        <strain evidence="2">214</strain>
    </source>
</reference>
<sequence>MKEKKAPGCKPASWVPREPSSWVHEVRTQLVGSRGVNPSSRAGFLHPGAWVPREPSSWVREVRTQAPRFLANPALGFARYEPRLLGSRGANPRTGFAHPGAWVPRKPNSWVREVRTQAPELGSHTQEPRFLANPSPRGLDREGKDFNQDSGELWHFGS</sequence>
<organism evidence="2 3">
    <name type="scientific">Rubroshorea leprosula</name>
    <dbReference type="NCBI Taxonomy" id="152421"/>
    <lineage>
        <taxon>Eukaryota</taxon>
        <taxon>Viridiplantae</taxon>
        <taxon>Streptophyta</taxon>
        <taxon>Embryophyta</taxon>
        <taxon>Tracheophyta</taxon>
        <taxon>Spermatophyta</taxon>
        <taxon>Magnoliopsida</taxon>
        <taxon>eudicotyledons</taxon>
        <taxon>Gunneridae</taxon>
        <taxon>Pentapetalae</taxon>
        <taxon>rosids</taxon>
        <taxon>malvids</taxon>
        <taxon>Malvales</taxon>
        <taxon>Dipterocarpaceae</taxon>
        <taxon>Rubroshorea</taxon>
    </lineage>
</organism>
<comment type="caution">
    <text evidence="2">The sequence shown here is derived from an EMBL/GenBank/DDBJ whole genome shotgun (WGS) entry which is preliminary data.</text>
</comment>
<evidence type="ECO:0000313" key="3">
    <source>
        <dbReference type="Proteomes" id="UP001054252"/>
    </source>
</evidence>
<evidence type="ECO:0000313" key="2">
    <source>
        <dbReference type="EMBL" id="GKV41319.1"/>
    </source>
</evidence>
<accession>A0AAV5LWY6</accession>
<proteinExistence type="predicted"/>